<evidence type="ECO:0000313" key="2">
    <source>
        <dbReference type="EMBL" id="EFC97367.1"/>
    </source>
</evidence>
<name>D3ALH4_9FIRM</name>
<proteinExistence type="predicted"/>
<dbReference type="PANTHER" id="PTHR39173">
    <property type="entry name" value="ACETYLTRANSFERASE"/>
    <property type="match status" value="1"/>
</dbReference>
<dbReference type="SUPFAM" id="SSF55729">
    <property type="entry name" value="Acyl-CoA N-acyltransferases (Nat)"/>
    <property type="match status" value="1"/>
</dbReference>
<dbReference type="Proteomes" id="UP000004968">
    <property type="component" value="Unassembled WGS sequence"/>
</dbReference>
<reference evidence="2 3" key="1">
    <citation type="submission" date="2010-01" db="EMBL/GenBank/DDBJ databases">
        <authorList>
            <person name="Weinstock G."/>
            <person name="Sodergren E."/>
            <person name="Clifton S."/>
            <person name="Fulton L."/>
            <person name="Fulton B."/>
            <person name="Courtney L."/>
            <person name="Fronick C."/>
            <person name="Harrison M."/>
            <person name="Strong C."/>
            <person name="Farmer C."/>
            <person name="Delahaunty K."/>
            <person name="Markovic C."/>
            <person name="Hall O."/>
            <person name="Minx P."/>
            <person name="Tomlinson C."/>
            <person name="Mitreva M."/>
            <person name="Nelson J."/>
            <person name="Hou S."/>
            <person name="Wollam A."/>
            <person name="Pepin K.H."/>
            <person name="Johnson M."/>
            <person name="Bhonagiri V."/>
            <person name="Nash W.E."/>
            <person name="Warren W."/>
            <person name="Chinwalla A."/>
            <person name="Mardis E.R."/>
            <person name="Wilson R.K."/>
        </authorList>
    </citation>
    <scope>NUCLEOTIDE SEQUENCE [LARGE SCALE GENOMIC DNA]</scope>
    <source>
        <strain evidence="2 3">DSM 13479</strain>
    </source>
</reference>
<comment type="caution">
    <text evidence="2">The sequence shown here is derived from an EMBL/GenBank/DDBJ whole genome shotgun (WGS) entry which is preliminary data.</text>
</comment>
<keyword evidence="2" id="KW-0808">Transferase</keyword>
<dbReference type="HOGENOM" id="CLU_113231_1_0_9"/>
<dbReference type="PROSITE" id="PS51186">
    <property type="entry name" value="GNAT"/>
    <property type="match status" value="1"/>
</dbReference>
<dbReference type="EMBL" id="ACIO01000404">
    <property type="protein sequence ID" value="EFC97367.1"/>
    <property type="molecule type" value="Genomic_DNA"/>
</dbReference>
<gene>
    <name evidence="2" type="ORF">CLOSTHATH_04470</name>
</gene>
<dbReference type="RefSeq" id="WP_006774909.1">
    <property type="nucleotide sequence ID" value="NZ_GG667703.1"/>
</dbReference>
<dbReference type="GeneID" id="93151661"/>
<evidence type="ECO:0000313" key="3">
    <source>
        <dbReference type="Proteomes" id="UP000004968"/>
    </source>
</evidence>
<sequence>MMCKLLLVKPSKQYAEQVMSYKEEMLENGDSFDGCAGLEDVHSFGEWIDFETRLKAKYKDGYVPSEVFLAIRQRDNHIVGMIDFRHPLSDFLFNFGGNIGYSVRPSERQKGYATEMLRLILPICRKFGENRVLLTCDKNNKASQKTIIKNGGVLEKEIIDTVGLSESGVIQRYWIST</sequence>
<organism evidence="2 3">
    <name type="scientific">Hungatella hathewayi DSM 13479</name>
    <dbReference type="NCBI Taxonomy" id="566550"/>
    <lineage>
        <taxon>Bacteria</taxon>
        <taxon>Bacillati</taxon>
        <taxon>Bacillota</taxon>
        <taxon>Clostridia</taxon>
        <taxon>Lachnospirales</taxon>
        <taxon>Lachnospiraceae</taxon>
        <taxon>Hungatella</taxon>
    </lineage>
</organism>
<dbReference type="Pfam" id="PF13302">
    <property type="entry name" value="Acetyltransf_3"/>
    <property type="match status" value="1"/>
</dbReference>
<accession>D3ALH4</accession>
<dbReference type="InterPro" id="IPR016181">
    <property type="entry name" value="Acyl_CoA_acyltransferase"/>
</dbReference>
<evidence type="ECO:0000259" key="1">
    <source>
        <dbReference type="PROSITE" id="PS51186"/>
    </source>
</evidence>
<dbReference type="InterPro" id="IPR000182">
    <property type="entry name" value="GNAT_dom"/>
</dbReference>
<dbReference type="CDD" id="cd04301">
    <property type="entry name" value="NAT_SF"/>
    <property type="match status" value="1"/>
</dbReference>
<dbReference type="GO" id="GO:0016747">
    <property type="term" value="F:acyltransferase activity, transferring groups other than amino-acyl groups"/>
    <property type="evidence" value="ECO:0007669"/>
    <property type="project" value="InterPro"/>
</dbReference>
<dbReference type="PANTHER" id="PTHR39173:SF1">
    <property type="entry name" value="ACETYLTRANSFERASE"/>
    <property type="match status" value="1"/>
</dbReference>
<dbReference type="AlphaFoldDB" id="D3ALH4"/>
<dbReference type="Gene3D" id="3.40.630.30">
    <property type="match status" value="1"/>
</dbReference>
<protein>
    <submittedName>
        <fullName evidence="2">Acetyltransferase, GNAT family</fullName>
    </submittedName>
</protein>
<feature type="domain" description="N-acetyltransferase" evidence="1">
    <location>
        <begin position="16"/>
        <end position="177"/>
    </location>
</feature>